<dbReference type="GO" id="GO:0005829">
    <property type="term" value="C:cytosol"/>
    <property type="evidence" value="ECO:0007669"/>
    <property type="project" value="TreeGrafter"/>
</dbReference>
<dbReference type="PANTHER" id="PTHR24567">
    <property type="entry name" value="CRP FAMILY TRANSCRIPTIONAL REGULATORY PROTEIN"/>
    <property type="match status" value="1"/>
</dbReference>
<feature type="domain" description="Cyclic nucleotide-binding" evidence="1">
    <location>
        <begin position="13"/>
        <end position="96"/>
    </location>
</feature>
<dbReference type="InterPro" id="IPR018490">
    <property type="entry name" value="cNMP-bd_dom_sf"/>
</dbReference>
<evidence type="ECO:0000313" key="3">
    <source>
        <dbReference type="Proteomes" id="UP000030652"/>
    </source>
</evidence>
<reference evidence="2 3" key="1">
    <citation type="submission" date="2014-10" db="EMBL/GenBank/DDBJ databases">
        <title>Draft genome of anammox bacterium scalindua brodae, obtained using differential coverage binning of sequence data from two enrichment reactors.</title>
        <authorList>
            <person name="Speth D.R."/>
            <person name="Russ L."/>
            <person name="Kartal B."/>
            <person name="Op den Camp H.J."/>
            <person name="Dutilh B.E."/>
            <person name="Jetten M.S."/>
        </authorList>
    </citation>
    <scope>NUCLEOTIDE SEQUENCE [LARGE SCALE GENOMIC DNA]</scope>
    <source>
        <strain evidence="2">RU1</strain>
    </source>
</reference>
<dbReference type="SUPFAM" id="SSF51206">
    <property type="entry name" value="cAMP-binding domain-like"/>
    <property type="match status" value="1"/>
</dbReference>
<dbReference type="Pfam" id="PF00027">
    <property type="entry name" value="cNMP_binding"/>
    <property type="match status" value="1"/>
</dbReference>
<sequence>MGLAGSAFKDVGKEFPKGTILFKEGEEGKEMYLINSGEVKLSRKTPHGDVILAKLGFGEFFGEMSVITNKPRTVSAETVTDCRLNIITKDILETLVAGKPLVALSILKKLMFRLEHAYDLIEDLYVKHIKQDKEK</sequence>
<dbReference type="eggNOG" id="COG0664">
    <property type="taxonomic scope" value="Bacteria"/>
</dbReference>
<dbReference type="SMART" id="SM00100">
    <property type="entry name" value="cNMP"/>
    <property type="match status" value="1"/>
</dbReference>
<dbReference type="Proteomes" id="UP000030652">
    <property type="component" value="Unassembled WGS sequence"/>
</dbReference>
<evidence type="ECO:0000313" key="2">
    <source>
        <dbReference type="EMBL" id="KHE92046.1"/>
    </source>
</evidence>
<proteinExistence type="predicted"/>
<dbReference type="AlphaFoldDB" id="A0A0B0EJ46"/>
<dbReference type="GO" id="GO:0003700">
    <property type="term" value="F:DNA-binding transcription factor activity"/>
    <property type="evidence" value="ECO:0007669"/>
    <property type="project" value="TreeGrafter"/>
</dbReference>
<comment type="caution">
    <text evidence="2">The sequence shown here is derived from an EMBL/GenBank/DDBJ whole genome shotgun (WGS) entry which is preliminary data.</text>
</comment>
<dbReference type="InterPro" id="IPR050397">
    <property type="entry name" value="Env_Response_Regulators"/>
</dbReference>
<organism evidence="2 3">
    <name type="scientific">Candidatus Scalindua brodae</name>
    <dbReference type="NCBI Taxonomy" id="237368"/>
    <lineage>
        <taxon>Bacteria</taxon>
        <taxon>Pseudomonadati</taxon>
        <taxon>Planctomycetota</taxon>
        <taxon>Candidatus Brocadiia</taxon>
        <taxon>Candidatus Brocadiales</taxon>
        <taxon>Candidatus Scalinduaceae</taxon>
        <taxon>Candidatus Scalindua</taxon>
    </lineage>
</organism>
<accession>A0A0B0EJ46</accession>
<gene>
    <name evidence="2" type="primary">crp_5</name>
    <name evidence="2" type="ORF">SCABRO_02217</name>
</gene>
<protein>
    <submittedName>
        <fullName evidence="2">Transcriptional regulator of Crp/Fnr family protein</fullName>
    </submittedName>
</protein>
<evidence type="ECO:0000259" key="1">
    <source>
        <dbReference type="PROSITE" id="PS50042"/>
    </source>
</evidence>
<dbReference type="PANTHER" id="PTHR24567:SF74">
    <property type="entry name" value="HTH-TYPE TRANSCRIPTIONAL REGULATOR ARCR"/>
    <property type="match status" value="1"/>
</dbReference>
<name>A0A0B0EJ46_9BACT</name>
<dbReference type="Gene3D" id="2.60.120.10">
    <property type="entry name" value="Jelly Rolls"/>
    <property type="match status" value="1"/>
</dbReference>
<dbReference type="PROSITE" id="PS50042">
    <property type="entry name" value="CNMP_BINDING_3"/>
    <property type="match status" value="1"/>
</dbReference>
<dbReference type="EMBL" id="JRYO01000154">
    <property type="protein sequence ID" value="KHE92046.1"/>
    <property type="molecule type" value="Genomic_DNA"/>
</dbReference>
<dbReference type="CDD" id="cd00038">
    <property type="entry name" value="CAP_ED"/>
    <property type="match status" value="1"/>
</dbReference>
<dbReference type="InterPro" id="IPR000595">
    <property type="entry name" value="cNMP-bd_dom"/>
</dbReference>
<dbReference type="InterPro" id="IPR014710">
    <property type="entry name" value="RmlC-like_jellyroll"/>
</dbReference>